<sequence length="106" mass="11936">MWMRPFGRLRQSFRADILSFSTFQVHDMCAKVGVDPLVSNKGFWAELLAIRTLAHASCTIVYKTVAEVWSEIHKTQQEQQQNNGCSIQNTGNGSSTQRQATFGEIV</sequence>
<comment type="caution">
    <text evidence="2">The sequence shown here is derived from an EMBL/GenBank/DDBJ whole genome shotgun (WGS) entry which is preliminary data.</text>
</comment>
<name>A0AAV9K4L6_9SOLN</name>
<gene>
    <name evidence="2" type="ORF">R3W88_029194</name>
</gene>
<evidence type="ECO:0000313" key="2">
    <source>
        <dbReference type="EMBL" id="KAK4708269.1"/>
    </source>
</evidence>
<protein>
    <submittedName>
        <fullName evidence="2">Uncharacterized protein</fullName>
    </submittedName>
</protein>
<reference evidence="2 3" key="1">
    <citation type="submission" date="2023-10" db="EMBL/GenBank/DDBJ databases">
        <title>Genome-Wide Identification Analysis in wild type Solanum Pinnatisectum Reveals Some Genes Defensing Phytophthora Infestans.</title>
        <authorList>
            <person name="Sun C."/>
        </authorList>
    </citation>
    <scope>NUCLEOTIDE SEQUENCE [LARGE SCALE GENOMIC DNA]</scope>
    <source>
        <strain evidence="2">LQN</strain>
        <tissue evidence="2">Leaf</tissue>
    </source>
</reference>
<feature type="region of interest" description="Disordered" evidence="1">
    <location>
        <begin position="79"/>
        <end position="106"/>
    </location>
</feature>
<accession>A0AAV9K4L6</accession>
<dbReference type="AlphaFoldDB" id="A0AAV9K4L6"/>
<evidence type="ECO:0000256" key="1">
    <source>
        <dbReference type="SAM" id="MobiDB-lite"/>
    </source>
</evidence>
<organism evidence="2 3">
    <name type="scientific">Solanum pinnatisectum</name>
    <name type="common">tansyleaf nightshade</name>
    <dbReference type="NCBI Taxonomy" id="50273"/>
    <lineage>
        <taxon>Eukaryota</taxon>
        <taxon>Viridiplantae</taxon>
        <taxon>Streptophyta</taxon>
        <taxon>Embryophyta</taxon>
        <taxon>Tracheophyta</taxon>
        <taxon>Spermatophyta</taxon>
        <taxon>Magnoliopsida</taxon>
        <taxon>eudicotyledons</taxon>
        <taxon>Gunneridae</taxon>
        <taxon>Pentapetalae</taxon>
        <taxon>asterids</taxon>
        <taxon>lamiids</taxon>
        <taxon>Solanales</taxon>
        <taxon>Solanaceae</taxon>
        <taxon>Solanoideae</taxon>
        <taxon>Solaneae</taxon>
        <taxon>Solanum</taxon>
    </lineage>
</organism>
<evidence type="ECO:0000313" key="3">
    <source>
        <dbReference type="Proteomes" id="UP001311915"/>
    </source>
</evidence>
<proteinExistence type="predicted"/>
<dbReference type="Proteomes" id="UP001311915">
    <property type="component" value="Unassembled WGS sequence"/>
</dbReference>
<keyword evidence="3" id="KW-1185">Reference proteome</keyword>
<dbReference type="EMBL" id="JAWPEI010000012">
    <property type="protein sequence ID" value="KAK4708269.1"/>
    <property type="molecule type" value="Genomic_DNA"/>
</dbReference>
<feature type="compositionally biased region" description="Polar residues" evidence="1">
    <location>
        <begin position="79"/>
        <end position="100"/>
    </location>
</feature>